<dbReference type="PANTHER" id="PTHR33169:SF14">
    <property type="entry name" value="TRANSCRIPTIONAL REGULATOR RV3488"/>
    <property type="match status" value="1"/>
</dbReference>
<accession>A0A844BKY6</accession>
<dbReference type="SUPFAM" id="SSF46785">
    <property type="entry name" value="Winged helix' DNA-binding domain"/>
    <property type="match status" value="1"/>
</dbReference>
<dbReference type="Gene3D" id="1.10.10.10">
    <property type="entry name" value="Winged helix-like DNA-binding domain superfamily/Winged helix DNA-binding domain"/>
    <property type="match status" value="1"/>
</dbReference>
<evidence type="ECO:0000313" key="2">
    <source>
        <dbReference type="EMBL" id="MRI82570.1"/>
    </source>
</evidence>
<organism evidence="2 3">
    <name type="scientific">Fundicoccus ignavus</name>
    <dbReference type="NCBI Taxonomy" id="2664442"/>
    <lineage>
        <taxon>Bacteria</taxon>
        <taxon>Bacillati</taxon>
        <taxon>Bacillota</taxon>
        <taxon>Bacilli</taxon>
        <taxon>Lactobacillales</taxon>
        <taxon>Aerococcaceae</taxon>
        <taxon>Fundicoccus</taxon>
    </lineage>
</organism>
<dbReference type="Pfam" id="PF03551">
    <property type="entry name" value="PadR"/>
    <property type="match status" value="1"/>
</dbReference>
<dbReference type="InterPro" id="IPR036390">
    <property type="entry name" value="WH_DNA-bd_sf"/>
</dbReference>
<dbReference type="InterPro" id="IPR052509">
    <property type="entry name" value="Metal_resp_DNA-bind_regulator"/>
</dbReference>
<sequence length="107" mass="12280">MLSSDIMRGYNDIFILAILTEGDSYGYEISKKISETSDNLYSIKETTLYSAFTRLKKQGLIIDYPGDTTHGRPRTYYSITDAGTHFLTEKKDEWQLTKIVVEKIIRG</sequence>
<gene>
    <name evidence="2" type="ORF">GIY11_11175</name>
</gene>
<dbReference type="EMBL" id="WJQR01000014">
    <property type="protein sequence ID" value="MRI82570.1"/>
    <property type="molecule type" value="Genomic_DNA"/>
</dbReference>
<dbReference type="Proteomes" id="UP000469870">
    <property type="component" value="Unassembled WGS sequence"/>
</dbReference>
<reference evidence="2 3" key="1">
    <citation type="submission" date="2019-11" db="EMBL/GenBank/DDBJ databases">
        <title>Characterisation of Fundicoccus ignavus gen. nov. sp. nov., a novel genus of the family Aerococcaceae isolated from bulk tank milk.</title>
        <authorList>
            <person name="Siebert A."/>
            <person name="Huptas C."/>
            <person name="Wenning M."/>
            <person name="Scherer S."/>
            <person name="Doll E.V."/>
        </authorList>
    </citation>
    <scope>NUCLEOTIDE SEQUENCE [LARGE SCALE GENOMIC DNA]</scope>
    <source>
        <strain evidence="2 3">DSM 109653</strain>
    </source>
</reference>
<dbReference type="InterPro" id="IPR036388">
    <property type="entry name" value="WH-like_DNA-bd_sf"/>
</dbReference>
<name>A0A844BKY6_9LACT</name>
<dbReference type="RefSeq" id="WP_153862642.1">
    <property type="nucleotide sequence ID" value="NZ_WJQR01000014.1"/>
</dbReference>
<dbReference type="PANTHER" id="PTHR33169">
    <property type="entry name" value="PADR-FAMILY TRANSCRIPTIONAL REGULATOR"/>
    <property type="match status" value="1"/>
</dbReference>
<evidence type="ECO:0000313" key="3">
    <source>
        <dbReference type="Proteomes" id="UP000469870"/>
    </source>
</evidence>
<evidence type="ECO:0000259" key="1">
    <source>
        <dbReference type="Pfam" id="PF03551"/>
    </source>
</evidence>
<dbReference type="InterPro" id="IPR005149">
    <property type="entry name" value="Tscrpt_reg_PadR_N"/>
</dbReference>
<proteinExistence type="predicted"/>
<dbReference type="AlphaFoldDB" id="A0A844BKY6"/>
<comment type="caution">
    <text evidence="2">The sequence shown here is derived from an EMBL/GenBank/DDBJ whole genome shotgun (WGS) entry which is preliminary data.</text>
</comment>
<protein>
    <submittedName>
        <fullName evidence="2">PadR family transcriptional regulator</fullName>
    </submittedName>
</protein>
<feature type="domain" description="Transcription regulator PadR N-terminal" evidence="1">
    <location>
        <begin position="15"/>
        <end position="88"/>
    </location>
</feature>